<proteinExistence type="predicted"/>
<accession>A0A3T0E9A1</accession>
<name>A0A3T0E9A1_9PROT</name>
<feature type="short sequence motif" description="DGA/G" evidence="1">
    <location>
        <begin position="187"/>
        <end position="189"/>
    </location>
</feature>
<dbReference type="InterPro" id="IPR050301">
    <property type="entry name" value="NTE"/>
</dbReference>
<dbReference type="PANTHER" id="PTHR14226:SF78">
    <property type="entry name" value="SLR0060 PROTEIN"/>
    <property type="match status" value="1"/>
</dbReference>
<dbReference type="GO" id="GO:0016787">
    <property type="term" value="F:hydrolase activity"/>
    <property type="evidence" value="ECO:0007669"/>
    <property type="project" value="UniProtKB-UniRule"/>
</dbReference>
<dbReference type="OrthoDB" id="9807112at2"/>
<feature type="active site" description="Nucleophile" evidence="1">
    <location>
        <position position="44"/>
    </location>
</feature>
<sequence length="335" mass="36589">MAARAGAVSLALQGGGSHGAYTWGVLDALLEDGRITPQAITATSAGAMNAVALAHGWLDGGADGARESLESFWQEVSRRGAAFRPMVPGGTFLKLMPFFDAFSRLTSPYDLNPYNLDPLKDILDAQIDFERLRAQNEIALFVTATCVTTGRAEVFAGERISTDAVLASACLPFIRQAVEIDGEPYWDGGFTGNPALWPVFYADTPGDLLIVHINPLKRPGTPKSADDIMNRVNEITFNASLMAELRAVAFVKRLIEDDLLKDAEKARLRNLHIHAIRADEALKDYSAASKYDTSWRFLTGLRDAGRQAAKEWLENCVTHVGKRSSVDVRSGYLQE</sequence>
<gene>
    <name evidence="2" type="ORF">X907_1371</name>
</gene>
<dbReference type="AlphaFoldDB" id="A0A3T0E9A1"/>
<evidence type="ECO:0000256" key="1">
    <source>
        <dbReference type="PROSITE-ProRule" id="PRU01161"/>
    </source>
</evidence>
<feature type="active site" description="Proton acceptor" evidence="1">
    <location>
        <position position="187"/>
    </location>
</feature>
<feature type="short sequence motif" description="GXGXXG" evidence="1">
    <location>
        <begin position="14"/>
        <end position="19"/>
    </location>
</feature>
<dbReference type="RefSeq" id="WP_127566490.1">
    <property type="nucleotide sequence ID" value="NZ_BMFB01000007.1"/>
</dbReference>
<keyword evidence="1" id="KW-0443">Lipid metabolism</keyword>
<dbReference type="PANTHER" id="PTHR14226">
    <property type="entry name" value="NEUROPATHY TARGET ESTERASE/SWISS CHEESE D.MELANOGASTER"/>
    <property type="match status" value="1"/>
</dbReference>
<dbReference type="SUPFAM" id="SSF52151">
    <property type="entry name" value="FabD/lysophospholipase-like"/>
    <property type="match status" value="1"/>
</dbReference>
<keyword evidence="1" id="KW-0378">Hydrolase</keyword>
<evidence type="ECO:0000313" key="2">
    <source>
        <dbReference type="EMBL" id="AZU03904.1"/>
    </source>
</evidence>
<dbReference type="InterPro" id="IPR016035">
    <property type="entry name" value="Acyl_Trfase/lysoPLipase"/>
</dbReference>
<keyword evidence="3" id="KW-1185">Reference proteome</keyword>
<dbReference type="GO" id="GO:0016042">
    <property type="term" value="P:lipid catabolic process"/>
    <property type="evidence" value="ECO:0007669"/>
    <property type="project" value="UniProtKB-UniRule"/>
</dbReference>
<dbReference type="PROSITE" id="PS51635">
    <property type="entry name" value="PNPLA"/>
    <property type="match status" value="1"/>
</dbReference>
<organism evidence="2 3">
    <name type="scientific">Glycocaulis alkaliphilus</name>
    <dbReference type="NCBI Taxonomy" id="1434191"/>
    <lineage>
        <taxon>Bacteria</taxon>
        <taxon>Pseudomonadati</taxon>
        <taxon>Pseudomonadota</taxon>
        <taxon>Alphaproteobacteria</taxon>
        <taxon>Maricaulales</taxon>
        <taxon>Maricaulaceae</taxon>
        <taxon>Glycocaulis</taxon>
    </lineage>
</organism>
<dbReference type="Proteomes" id="UP000286954">
    <property type="component" value="Chromosome"/>
</dbReference>
<protein>
    <submittedName>
        <fullName evidence="2">Patatin</fullName>
    </submittedName>
</protein>
<evidence type="ECO:0000313" key="3">
    <source>
        <dbReference type="Proteomes" id="UP000286954"/>
    </source>
</evidence>
<dbReference type="Pfam" id="PF01734">
    <property type="entry name" value="Patatin"/>
    <property type="match status" value="1"/>
</dbReference>
<dbReference type="Gene3D" id="3.40.1090.10">
    <property type="entry name" value="Cytosolic phospholipase A2 catalytic domain"/>
    <property type="match status" value="2"/>
</dbReference>
<keyword evidence="1" id="KW-0442">Lipid degradation</keyword>
<dbReference type="KEGG" id="gak:X907_1371"/>
<comment type="caution">
    <text evidence="1">Lacks conserved residue(s) required for the propagation of feature annotation.</text>
</comment>
<dbReference type="InterPro" id="IPR002641">
    <property type="entry name" value="PNPLA_dom"/>
</dbReference>
<dbReference type="EMBL" id="CP018911">
    <property type="protein sequence ID" value="AZU03904.1"/>
    <property type="molecule type" value="Genomic_DNA"/>
</dbReference>
<reference evidence="2 3" key="1">
    <citation type="submission" date="2016-12" db="EMBL/GenBank/DDBJ databases">
        <title>The genome of dimorphic prosthecate Glycocaulis alkaliphilus 6b-8t, isolated from crude oil dictates its adaptability in petroleum environments.</title>
        <authorList>
            <person name="Wu X.-L."/>
            <person name="Geng S."/>
        </authorList>
    </citation>
    <scope>NUCLEOTIDE SEQUENCE [LARGE SCALE GENOMIC DNA]</scope>
    <source>
        <strain evidence="2 3">6B-8</strain>
    </source>
</reference>